<feature type="region of interest" description="Disordered" evidence="1">
    <location>
        <begin position="249"/>
        <end position="361"/>
    </location>
</feature>
<name>A0A1I1XSF4_9ACTN</name>
<feature type="compositionally biased region" description="Low complexity" evidence="1">
    <location>
        <begin position="344"/>
        <end position="361"/>
    </location>
</feature>
<evidence type="ECO:0000313" key="4">
    <source>
        <dbReference type="Proteomes" id="UP000199323"/>
    </source>
</evidence>
<reference evidence="3 4" key="1">
    <citation type="submission" date="2016-10" db="EMBL/GenBank/DDBJ databases">
        <authorList>
            <person name="de Groot N.N."/>
        </authorList>
    </citation>
    <scope>NUCLEOTIDE SEQUENCE [LARGE SCALE GENOMIC DNA]</scope>
    <source>
        <strain evidence="3 4">CGMCC 4.3510</strain>
    </source>
</reference>
<feature type="compositionally biased region" description="Low complexity" evidence="1">
    <location>
        <begin position="134"/>
        <end position="154"/>
    </location>
</feature>
<sequence>MDDAREDGGWPDPATAERLLRATAAADRPADDPGVLGEIADARFFALLRLLSTAAKGAELDADREQAAVVAFRAARRTGGARQGRRLVLSGRSAKVLAGGLAAVFAVGGVAVAAGTGVLPGPFRGGAFHAGPLTAGGTAGADEGTGAPTSVPATTAPPAPEGDAPRDDVPDPADDGHGHRHGDTRGPHRFGPPQAPDHSRRAAVRALCRGYTEATRHGGHADPWLTARLQREAGRKDRIAAYCRRLLAHGRSGDNGPGETGGPGPSMPPASGTGKPTDPATSEPAATPTSSPSSSPSPTASPTGSTGAPAQQHAGDLDDLDDQGGGLGDRSIVGTGRPVIAARTSGKAAGATTYGGAPYVR</sequence>
<accession>A0A1I1XSF4</accession>
<protein>
    <submittedName>
        <fullName evidence="3">Uncharacterized protein</fullName>
    </submittedName>
</protein>
<evidence type="ECO:0000256" key="2">
    <source>
        <dbReference type="SAM" id="Phobius"/>
    </source>
</evidence>
<dbReference type="Proteomes" id="UP000199323">
    <property type="component" value="Unassembled WGS sequence"/>
</dbReference>
<proteinExistence type="predicted"/>
<keyword evidence="4" id="KW-1185">Reference proteome</keyword>
<gene>
    <name evidence="3" type="ORF">SAMN05216251_101517</name>
</gene>
<evidence type="ECO:0000313" key="3">
    <source>
        <dbReference type="EMBL" id="SFE10297.1"/>
    </source>
</evidence>
<feature type="compositionally biased region" description="Gly residues" evidence="1">
    <location>
        <begin position="253"/>
        <end position="264"/>
    </location>
</feature>
<keyword evidence="2" id="KW-0472">Membrane</keyword>
<feature type="compositionally biased region" description="Basic and acidic residues" evidence="1">
    <location>
        <begin position="163"/>
        <end position="186"/>
    </location>
</feature>
<dbReference type="RefSeq" id="WP_093711627.1">
    <property type="nucleotide sequence ID" value="NZ_FONG01000001.1"/>
</dbReference>
<dbReference type="EMBL" id="FONG01000001">
    <property type="protein sequence ID" value="SFE10297.1"/>
    <property type="molecule type" value="Genomic_DNA"/>
</dbReference>
<dbReference type="STRING" id="380248.SAMN05216251_101517"/>
<keyword evidence="2" id="KW-0812">Transmembrane</keyword>
<feature type="region of interest" description="Disordered" evidence="1">
    <location>
        <begin position="134"/>
        <end position="203"/>
    </location>
</feature>
<keyword evidence="2" id="KW-1133">Transmembrane helix</keyword>
<feature type="transmembrane region" description="Helical" evidence="2">
    <location>
        <begin position="96"/>
        <end position="119"/>
    </location>
</feature>
<evidence type="ECO:0000256" key="1">
    <source>
        <dbReference type="SAM" id="MobiDB-lite"/>
    </source>
</evidence>
<feature type="compositionally biased region" description="Low complexity" evidence="1">
    <location>
        <begin position="269"/>
        <end position="310"/>
    </location>
</feature>
<organism evidence="3 4">
    <name type="scientific">Actinacidiphila alni</name>
    <dbReference type="NCBI Taxonomy" id="380248"/>
    <lineage>
        <taxon>Bacteria</taxon>
        <taxon>Bacillati</taxon>
        <taxon>Actinomycetota</taxon>
        <taxon>Actinomycetes</taxon>
        <taxon>Kitasatosporales</taxon>
        <taxon>Streptomycetaceae</taxon>
        <taxon>Actinacidiphila</taxon>
    </lineage>
</organism>
<dbReference type="AlphaFoldDB" id="A0A1I1XSF4"/>